<dbReference type="Proteomes" id="UP000318995">
    <property type="component" value="Unassembled WGS sequence"/>
</dbReference>
<organism evidence="1 2">
    <name type="scientific">Botrimarina hoheduenensis</name>
    <dbReference type="NCBI Taxonomy" id="2528000"/>
    <lineage>
        <taxon>Bacteria</taxon>
        <taxon>Pseudomonadati</taxon>
        <taxon>Planctomycetota</taxon>
        <taxon>Planctomycetia</taxon>
        <taxon>Pirellulales</taxon>
        <taxon>Lacipirellulaceae</taxon>
        <taxon>Botrimarina</taxon>
    </lineage>
</organism>
<dbReference type="InterPro" id="IPR036412">
    <property type="entry name" value="HAD-like_sf"/>
</dbReference>
<keyword evidence="2" id="KW-1185">Reference proteome</keyword>
<evidence type="ECO:0000313" key="2">
    <source>
        <dbReference type="Proteomes" id="UP000318995"/>
    </source>
</evidence>
<dbReference type="AlphaFoldDB" id="A0A5C5VQ62"/>
<dbReference type="SFLD" id="SFLDS00003">
    <property type="entry name" value="Haloacid_Dehalogenase"/>
    <property type="match status" value="1"/>
</dbReference>
<dbReference type="NCBIfam" id="TIGR01509">
    <property type="entry name" value="HAD-SF-IA-v3"/>
    <property type="match status" value="1"/>
</dbReference>
<dbReference type="Pfam" id="PF00702">
    <property type="entry name" value="Hydrolase"/>
    <property type="match status" value="1"/>
</dbReference>
<dbReference type="SFLD" id="SFLDG01129">
    <property type="entry name" value="C1.5:_HAD__Beta-PGM__Phosphata"/>
    <property type="match status" value="1"/>
</dbReference>
<accession>A0A5C5VQ62</accession>
<dbReference type="PRINTS" id="PR00413">
    <property type="entry name" value="HADHALOGNASE"/>
</dbReference>
<keyword evidence="1" id="KW-0378">Hydrolase</keyword>
<proteinExistence type="predicted"/>
<gene>
    <name evidence="1" type="primary">yihX</name>
    <name evidence="1" type="ORF">Pla111_31960</name>
</gene>
<dbReference type="InterPro" id="IPR023198">
    <property type="entry name" value="PGP-like_dom2"/>
</dbReference>
<comment type="caution">
    <text evidence="1">The sequence shown here is derived from an EMBL/GenBank/DDBJ whole genome shotgun (WGS) entry which is preliminary data.</text>
</comment>
<dbReference type="RefSeq" id="WP_146575389.1">
    <property type="nucleotide sequence ID" value="NZ_SJPH01000010.1"/>
</dbReference>
<dbReference type="Gene3D" id="1.10.150.240">
    <property type="entry name" value="Putative phosphatase, domain 2"/>
    <property type="match status" value="1"/>
</dbReference>
<dbReference type="PANTHER" id="PTHR43611">
    <property type="entry name" value="ALPHA-D-GLUCOSE 1-PHOSPHATE PHOSPHATASE"/>
    <property type="match status" value="1"/>
</dbReference>
<evidence type="ECO:0000313" key="1">
    <source>
        <dbReference type="EMBL" id="TWT40778.1"/>
    </source>
</evidence>
<dbReference type="InterPro" id="IPR023214">
    <property type="entry name" value="HAD_sf"/>
</dbReference>
<protein>
    <submittedName>
        <fullName evidence="1">Alpha-D-glucose-1-phosphate phosphatase YihX</fullName>
        <ecNumber evidence="1">3.1.3.-</ecNumber>
    </submittedName>
</protein>
<dbReference type="InterPro" id="IPR006439">
    <property type="entry name" value="HAD-SF_hydro_IA"/>
</dbReference>
<name>A0A5C5VQ62_9BACT</name>
<dbReference type="CDD" id="cd02603">
    <property type="entry name" value="HAD_sEH-N_like"/>
    <property type="match status" value="1"/>
</dbReference>
<dbReference type="SUPFAM" id="SSF56784">
    <property type="entry name" value="HAD-like"/>
    <property type="match status" value="1"/>
</dbReference>
<dbReference type="GO" id="GO:0016787">
    <property type="term" value="F:hydrolase activity"/>
    <property type="evidence" value="ECO:0007669"/>
    <property type="project" value="UniProtKB-KW"/>
</dbReference>
<dbReference type="PANTHER" id="PTHR43611:SF3">
    <property type="entry name" value="FLAVIN MONONUCLEOTIDE HYDROLASE 1, CHLOROPLATIC"/>
    <property type="match status" value="1"/>
</dbReference>
<dbReference type="EC" id="3.1.3.-" evidence="1"/>
<dbReference type="Gene3D" id="3.40.50.1000">
    <property type="entry name" value="HAD superfamily/HAD-like"/>
    <property type="match status" value="1"/>
</dbReference>
<sequence>MPPEFLFFDLGRVLLDFCHDRMVRQMAAVAGVPENTLRQALMPSGELRPGDSQWQLEEGTLAEDVFYEQLADALGCRPPRADLELAASDIFTPIAPSLALLSRLHRAGNRLGLLSNTSPIHWRFFMDGRFPVLNEAFEIALGSFHLKAMKPAPPIYQGAAALTGVAPERIFFADDRADNVAGAIACGWDAIVFTDPLQLTAELRLRGVAGA</sequence>
<dbReference type="OrthoDB" id="9797415at2"/>
<reference evidence="1 2" key="1">
    <citation type="submission" date="2019-02" db="EMBL/GenBank/DDBJ databases">
        <title>Deep-cultivation of Planctomycetes and their phenomic and genomic characterization uncovers novel biology.</title>
        <authorList>
            <person name="Wiegand S."/>
            <person name="Jogler M."/>
            <person name="Boedeker C."/>
            <person name="Pinto D."/>
            <person name="Vollmers J."/>
            <person name="Rivas-Marin E."/>
            <person name="Kohn T."/>
            <person name="Peeters S.H."/>
            <person name="Heuer A."/>
            <person name="Rast P."/>
            <person name="Oberbeckmann S."/>
            <person name="Bunk B."/>
            <person name="Jeske O."/>
            <person name="Meyerdierks A."/>
            <person name="Storesund J.E."/>
            <person name="Kallscheuer N."/>
            <person name="Luecker S."/>
            <person name="Lage O.M."/>
            <person name="Pohl T."/>
            <person name="Merkel B.J."/>
            <person name="Hornburger P."/>
            <person name="Mueller R.-W."/>
            <person name="Bruemmer F."/>
            <person name="Labrenz M."/>
            <person name="Spormann A.M."/>
            <person name="Op Den Camp H."/>
            <person name="Overmann J."/>
            <person name="Amann R."/>
            <person name="Jetten M.S.M."/>
            <person name="Mascher T."/>
            <person name="Medema M.H."/>
            <person name="Devos D.P."/>
            <person name="Kaster A.-K."/>
            <person name="Ovreas L."/>
            <person name="Rohde M."/>
            <person name="Galperin M.Y."/>
            <person name="Jogler C."/>
        </authorList>
    </citation>
    <scope>NUCLEOTIDE SEQUENCE [LARGE SCALE GENOMIC DNA]</scope>
    <source>
        <strain evidence="1 2">Pla111</strain>
    </source>
</reference>
<dbReference type="EMBL" id="SJPH01000010">
    <property type="protein sequence ID" value="TWT40778.1"/>
    <property type="molecule type" value="Genomic_DNA"/>
</dbReference>